<proteinExistence type="predicted"/>
<dbReference type="EMBL" id="JAWHQM010000039">
    <property type="protein sequence ID" value="KAK5634256.1"/>
    <property type="molecule type" value="Genomic_DNA"/>
</dbReference>
<sequence>MYLIWGAASRNLQWQQIYVSRACRLPDLPPFSNFRFFGRLPSVPWSVGAVKRKRKRDRRDMVAASGKEAQRTRKTANAFRSFAKLG</sequence>
<reference evidence="1 2" key="1">
    <citation type="submission" date="2023-10" db="EMBL/GenBank/DDBJ databases">
        <title>Draft genome sequence of Xylaria bambusicola isolate GMP-LS, the root and basal stem rot pathogen of sugarcane in Indonesia.</title>
        <authorList>
            <person name="Selvaraj P."/>
            <person name="Muralishankar V."/>
            <person name="Muruganantham S."/>
            <person name="Sp S."/>
            <person name="Haryani S."/>
            <person name="Lau K.J.X."/>
            <person name="Naqvi N.I."/>
        </authorList>
    </citation>
    <scope>NUCLEOTIDE SEQUENCE [LARGE SCALE GENOMIC DNA]</scope>
    <source>
        <strain evidence="1">GMP-LS</strain>
    </source>
</reference>
<evidence type="ECO:0000313" key="1">
    <source>
        <dbReference type="EMBL" id="KAK5634256.1"/>
    </source>
</evidence>
<organism evidence="1 2">
    <name type="scientific">Xylaria bambusicola</name>
    <dbReference type="NCBI Taxonomy" id="326684"/>
    <lineage>
        <taxon>Eukaryota</taxon>
        <taxon>Fungi</taxon>
        <taxon>Dikarya</taxon>
        <taxon>Ascomycota</taxon>
        <taxon>Pezizomycotina</taxon>
        <taxon>Sordariomycetes</taxon>
        <taxon>Xylariomycetidae</taxon>
        <taxon>Xylariales</taxon>
        <taxon>Xylariaceae</taxon>
        <taxon>Xylaria</taxon>
    </lineage>
</organism>
<comment type="caution">
    <text evidence="1">The sequence shown here is derived from an EMBL/GenBank/DDBJ whole genome shotgun (WGS) entry which is preliminary data.</text>
</comment>
<gene>
    <name evidence="1" type="ORF">RRF57_009970</name>
</gene>
<evidence type="ECO:0000313" key="2">
    <source>
        <dbReference type="Proteomes" id="UP001305414"/>
    </source>
</evidence>
<keyword evidence="2" id="KW-1185">Reference proteome</keyword>
<dbReference type="Proteomes" id="UP001305414">
    <property type="component" value="Unassembled WGS sequence"/>
</dbReference>
<accession>A0AAN7UXM1</accession>
<dbReference type="AlphaFoldDB" id="A0AAN7UXM1"/>
<name>A0AAN7UXM1_9PEZI</name>
<protein>
    <submittedName>
        <fullName evidence="1">Uncharacterized protein</fullName>
    </submittedName>
</protein>